<feature type="domain" description="TtsA-like Glycoside hydrolase family 108" evidence="2">
    <location>
        <begin position="13"/>
        <end position="95"/>
    </location>
</feature>
<evidence type="ECO:0000313" key="4">
    <source>
        <dbReference type="EMBL" id="MBD3847120.1"/>
    </source>
</evidence>
<dbReference type="InterPro" id="IPR018537">
    <property type="entry name" value="Peptidoglycan-bd_3"/>
</dbReference>
<name>A0A927HZ22_9HYPH</name>
<dbReference type="Pfam" id="PF05838">
    <property type="entry name" value="Glyco_hydro_108"/>
    <property type="match status" value="1"/>
</dbReference>
<organism evidence="4 5">
    <name type="scientific">Bosea spartocytisi</name>
    <dbReference type="NCBI Taxonomy" id="2773451"/>
    <lineage>
        <taxon>Bacteria</taxon>
        <taxon>Pseudomonadati</taxon>
        <taxon>Pseudomonadota</taxon>
        <taxon>Alphaproteobacteria</taxon>
        <taxon>Hyphomicrobiales</taxon>
        <taxon>Boseaceae</taxon>
        <taxon>Bosea</taxon>
    </lineage>
</organism>
<dbReference type="InterPro" id="IPR023346">
    <property type="entry name" value="Lysozyme-like_dom_sf"/>
</dbReference>
<dbReference type="Gene3D" id="1.20.141.10">
    <property type="entry name" value="Chitosanase, subunit A, domain 1"/>
    <property type="match status" value="1"/>
</dbReference>
<keyword evidence="4" id="KW-0378">Hydrolase</keyword>
<dbReference type="RefSeq" id="WP_191124700.1">
    <property type="nucleotide sequence ID" value="NZ_JACXWY010000009.1"/>
</dbReference>
<proteinExistence type="predicted"/>
<keyword evidence="1" id="KW-0812">Transmembrane</keyword>
<comment type="caution">
    <text evidence="4">The sequence shown here is derived from an EMBL/GenBank/DDBJ whole genome shotgun (WGS) entry which is preliminary data.</text>
</comment>
<protein>
    <submittedName>
        <fullName evidence="4">Glycoside hydrolase family 108 protein</fullName>
    </submittedName>
</protein>
<reference evidence="4" key="1">
    <citation type="submission" date="2020-09" db="EMBL/GenBank/DDBJ databases">
        <title>Bosea spartocytisi sp. nov. a root nodule endophyte of Spartocytisus supranubius in the high mountain ecosystem fo the Teide National Park (Canary Islands, Spain).</title>
        <authorList>
            <person name="Pulido-Suarez L."/>
            <person name="Peix A."/>
            <person name="Igual J.M."/>
            <person name="Socas-Perez N."/>
            <person name="Velazquez E."/>
            <person name="Flores-Felix J.D."/>
            <person name="Leon-Barrios M."/>
        </authorList>
    </citation>
    <scope>NUCLEOTIDE SEQUENCE</scope>
    <source>
        <strain evidence="4">SSUT16</strain>
    </source>
</reference>
<dbReference type="Pfam" id="PF09374">
    <property type="entry name" value="PG_binding_3"/>
    <property type="match status" value="1"/>
</dbReference>
<sequence>MTAQNFAPALSRALVHEGGFSDHKDDPGGATMKGVTQRVYDAWRKRRGLSLRSVRLIEEAELQAIYRKQYWDAVKGDRLPAGVDYVVFDGAVNSGPAQSVKWLQRALGSVKVDGVIGEATLAAIEAYPDHDQLVALMIGRRLAFLQALKTWRVFGGGWSRRVAQVKQVGQAWATGSVGPQPVFFAGGNAKATIDQAKPLPAKAGADATTGAGVTSGSLGGVLEAARQQLDPLASTSTVIGYVVTVLVITGAVLAIGGFVYRAYVSRKAKARADALDLPEGVAA</sequence>
<evidence type="ECO:0000259" key="3">
    <source>
        <dbReference type="Pfam" id="PF09374"/>
    </source>
</evidence>
<dbReference type="Proteomes" id="UP000619295">
    <property type="component" value="Unassembled WGS sequence"/>
</dbReference>
<feature type="transmembrane region" description="Helical" evidence="1">
    <location>
        <begin position="238"/>
        <end position="260"/>
    </location>
</feature>
<keyword evidence="5" id="KW-1185">Reference proteome</keyword>
<dbReference type="InterPro" id="IPR008565">
    <property type="entry name" value="TtsA-like_GH18_dom"/>
</dbReference>
<dbReference type="AlphaFoldDB" id="A0A927HZ22"/>
<keyword evidence="1" id="KW-0472">Membrane</keyword>
<dbReference type="SUPFAM" id="SSF53955">
    <property type="entry name" value="Lysozyme-like"/>
    <property type="match status" value="1"/>
</dbReference>
<evidence type="ECO:0000313" key="5">
    <source>
        <dbReference type="Proteomes" id="UP000619295"/>
    </source>
</evidence>
<dbReference type="CDD" id="cd13926">
    <property type="entry name" value="N-acetylmuramidase_GH108"/>
    <property type="match status" value="1"/>
</dbReference>
<dbReference type="EMBL" id="JACXWY010000009">
    <property type="protein sequence ID" value="MBD3847120.1"/>
    <property type="molecule type" value="Genomic_DNA"/>
</dbReference>
<accession>A0A927HZ22</accession>
<keyword evidence="1" id="KW-1133">Transmembrane helix</keyword>
<evidence type="ECO:0000256" key="1">
    <source>
        <dbReference type="SAM" id="Phobius"/>
    </source>
</evidence>
<feature type="domain" description="Peptidoglycan binding" evidence="3">
    <location>
        <begin position="99"/>
        <end position="161"/>
    </location>
</feature>
<evidence type="ECO:0000259" key="2">
    <source>
        <dbReference type="Pfam" id="PF05838"/>
    </source>
</evidence>
<dbReference type="GO" id="GO:0016787">
    <property type="term" value="F:hydrolase activity"/>
    <property type="evidence" value="ECO:0007669"/>
    <property type="project" value="UniProtKB-KW"/>
</dbReference>
<gene>
    <name evidence="4" type="ORF">IED13_15530</name>
</gene>